<reference evidence="2" key="1">
    <citation type="submission" date="2022-03" db="EMBL/GenBank/DDBJ databases">
        <title>De novo assembled genomes of Belliella spp. (Cyclobacteriaceae) strains.</title>
        <authorList>
            <person name="Szabo A."/>
            <person name="Korponai K."/>
            <person name="Felfoldi T."/>
        </authorList>
    </citation>
    <scope>NUCLEOTIDE SEQUENCE</scope>
    <source>
        <strain evidence="2">DSM 107340</strain>
    </source>
</reference>
<evidence type="ECO:0000313" key="2">
    <source>
        <dbReference type="EMBL" id="MCH7397700.1"/>
    </source>
</evidence>
<sequence>MIQKSLSTIFIAIYVVLLLGVLLTGTIDRSDYKTQNYYLETISKLESLEPEISEGSTWLVGWSKINATPNEPANLVGYAPRGNYDFVLDSSYVRTLVVGNGVKNVAILSYELLIIHPYLADRIKQRIQKENLPIDFTYFSATHTHSGIGGYIPGLMGKIAFGGYDESIVEMLEEKTIQGLHQALSNQDTAALHYQVSATDSLVYNRFVSNDSVDPLLRQLVIEKQNGEKALFLTFSAHPTTLAVKFMGLSGDYPHYLVDKFEEEIYDFALFAAGAVGSQGPSRKGNQPEHTEAFAEEVFSQGCTNISLKDSVDNFKIGYMQLPIALRDAQYKLGKNVRLKPYIFESAFGESKAHFDAVLIGNILLVSSSGEVSGTFMKDWENLAKSRGLNLIVTTFNGGYIGYITPDEYYDYDYHEVRNMNWYGPFNGTYFVELVNGLIKKNW</sequence>
<comment type="caution">
    <text evidence="2">The sequence shown here is derived from an EMBL/GenBank/DDBJ whole genome shotgun (WGS) entry which is preliminary data.</text>
</comment>
<evidence type="ECO:0000313" key="3">
    <source>
        <dbReference type="Proteomes" id="UP001165488"/>
    </source>
</evidence>
<dbReference type="EMBL" id="JAKZGS010000004">
    <property type="protein sequence ID" value="MCH7397700.1"/>
    <property type="molecule type" value="Genomic_DNA"/>
</dbReference>
<dbReference type="RefSeq" id="WP_241274212.1">
    <property type="nucleotide sequence ID" value="NZ_JAKZGS010000004.1"/>
</dbReference>
<keyword evidence="1" id="KW-1133">Transmembrane helix</keyword>
<gene>
    <name evidence="2" type="ORF">MM236_06855</name>
</gene>
<proteinExistence type="predicted"/>
<keyword evidence="1" id="KW-0812">Transmembrane</keyword>
<dbReference type="Proteomes" id="UP001165488">
    <property type="component" value="Unassembled WGS sequence"/>
</dbReference>
<keyword evidence="3" id="KW-1185">Reference proteome</keyword>
<accession>A0ABS9UM55</accession>
<feature type="transmembrane region" description="Helical" evidence="1">
    <location>
        <begin position="6"/>
        <end position="27"/>
    </location>
</feature>
<name>A0ABS9UM55_9BACT</name>
<evidence type="ECO:0000256" key="1">
    <source>
        <dbReference type="SAM" id="Phobius"/>
    </source>
</evidence>
<keyword evidence="1" id="KW-0472">Membrane</keyword>
<protein>
    <submittedName>
        <fullName evidence="2">Alkaline ceramidase</fullName>
    </submittedName>
</protein>
<organism evidence="2 3">
    <name type="scientific">Belliella calami</name>
    <dbReference type="NCBI Taxonomy" id="2923436"/>
    <lineage>
        <taxon>Bacteria</taxon>
        <taxon>Pseudomonadati</taxon>
        <taxon>Bacteroidota</taxon>
        <taxon>Cytophagia</taxon>
        <taxon>Cytophagales</taxon>
        <taxon>Cyclobacteriaceae</taxon>
        <taxon>Belliella</taxon>
    </lineage>
</organism>